<dbReference type="Gene3D" id="1.10.150.670">
    <property type="entry name" value="Crossover junction endonuclease EME1, DNA-binding domain"/>
    <property type="match status" value="1"/>
</dbReference>
<keyword evidence="7" id="KW-0255">Endonuclease</keyword>
<evidence type="ECO:0000256" key="12">
    <source>
        <dbReference type="ARBA" id="ARBA00023172"/>
    </source>
</evidence>
<keyword evidence="14" id="KW-0922">Interferon antiviral system evasion</keyword>
<evidence type="ECO:0000256" key="4">
    <source>
        <dbReference type="ARBA" id="ARBA00015502"/>
    </source>
</evidence>
<dbReference type="GO" id="GO:0000727">
    <property type="term" value="P:double-strand break repair via break-induced replication"/>
    <property type="evidence" value="ECO:0007669"/>
    <property type="project" value="TreeGrafter"/>
</dbReference>
<keyword evidence="6" id="KW-0479">Metal-binding</keyword>
<name>A0A5J6VL93_9VIRU</name>
<keyword evidence="11" id="KW-0460">Magnesium</keyword>
<protein>
    <recommendedName>
        <fullName evidence="4">ERCC4 domain-containing protein EP364R</fullName>
    </recommendedName>
</protein>
<dbReference type="GO" id="GO:0003677">
    <property type="term" value="F:DNA binding"/>
    <property type="evidence" value="ECO:0007669"/>
    <property type="project" value="InterPro"/>
</dbReference>
<accession>A0A5J6VL93</accession>
<keyword evidence="9" id="KW-0378">Hydrolase</keyword>
<evidence type="ECO:0000256" key="8">
    <source>
        <dbReference type="ARBA" id="ARBA00022763"/>
    </source>
</evidence>
<dbReference type="SUPFAM" id="SSF52980">
    <property type="entry name" value="Restriction endonuclease-like"/>
    <property type="match status" value="1"/>
</dbReference>
<evidence type="ECO:0000256" key="5">
    <source>
        <dbReference type="ARBA" id="ARBA00022722"/>
    </source>
</evidence>
<keyword evidence="14" id="KW-1090">Inhibition of host innate immune response by virus</keyword>
<dbReference type="InterPro" id="IPR033309">
    <property type="entry name" value="Mus81"/>
</dbReference>
<dbReference type="EMBL" id="MN448297">
    <property type="protein sequence ID" value="QFG75026.1"/>
    <property type="molecule type" value="Genomic_DNA"/>
</dbReference>
<feature type="domain" description="ERCC4" evidence="16">
    <location>
        <begin position="2"/>
        <end position="88"/>
    </location>
</feature>
<sequence>MTLVIDNREKALITKLREKQIDFEIKQLDIGDIQFLNSAGEIALIFERKTINDLASSILDGRYKEQGFRLDKHSLHNHNIYYIIEGNICYFKSKFQKITPDTLYSSLCSVCYQKGFSLIRSNHVDETLSILLIFFNKFKTKKEFKSYYLEKSESGTENNKEPNYIETIKLTKQSLVTKDNIQTIMLMQIPKVSATMAKIVIEKYKSIYRLIDCLRKDKTCLDSLTYTTKQNKERRFNKTAIKNIIDFLSIEE</sequence>
<evidence type="ECO:0000313" key="17">
    <source>
        <dbReference type="EMBL" id="QFG75026.1"/>
    </source>
</evidence>
<dbReference type="PANTHER" id="PTHR13451:SF0">
    <property type="entry name" value="CROSSOVER JUNCTION ENDONUCLEASE MUS81"/>
    <property type="match status" value="1"/>
</dbReference>
<keyword evidence="10" id="KW-1114">Inhibition of host interferon signaling pathway by virus</keyword>
<comment type="similarity">
    <text evidence="2">Belongs to the asfivirus EP364R family.</text>
</comment>
<evidence type="ECO:0000256" key="3">
    <source>
        <dbReference type="ARBA" id="ARBA00010015"/>
    </source>
</evidence>
<dbReference type="GO" id="GO:0008821">
    <property type="term" value="F:crossover junction DNA endonuclease activity"/>
    <property type="evidence" value="ECO:0007669"/>
    <property type="project" value="InterPro"/>
</dbReference>
<organism evidence="17">
    <name type="scientific">Megaviridae environmental sample</name>
    <dbReference type="NCBI Taxonomy" id="1737588"/>
    <lineage>
        <taxon>Viruses</taxon>
        <taxon>Varidnaviria</taxon>
        <taxon>Bamfordvirae</taxon>
        <taxon>Nucleocytoviricota</taxon>
        <taxon>Megaviricetes</taxon>
        <taxon>Imitervirales</taxon>
        <taxon>Mimiviridae</taxon>
        <taxon>environmental samples</taxon>
    </lineage>
</organism>
<dbReference type="PANTHER" id="PTHR13451">
    <property type="entry name" value="CLASS II CROSSOVER JUNCTION ENDONUCLEASE MUS81"/>
    <property type="match status" value="1"/>
</dbReference>
<keyword evidence="14" id="KW-0945">Host-virus interaction</keyword>
<dbReference type="InterPro" id="IPR006166">
    <property type="entry name" value="ERCC4_domain"/>
</dbReference>
<evidence type="ECO:0000256" key="9">
    <source>
        <dbReference type="ARBA" id="ARBA00022801"/>
    </source>
</evidence>
<proteinExistence type="inferred from homology"/>
<evidence type="ECO:0000256" key="7">
    <source>
        <dbReference type="ARBA" id="ARBA00022759"/>
    </source>
</evidence>
<dbReference type="Pfam" id="PF02732">
    <property type="entry name" value="ERCC4"/>
    <property type="match status" value="1"/>
</dbReference>
<dbReference type="GO" id="GO:0006308">
    <property type="term" value="P:DNA catabolic process"/>
    <property type="evidence" value="ECO:0007669"/>
    <property type="project" value="InterPro"/>
</dbReference>
<evidence type="ECO:0000256" key="10">
    <source>
        <dbReference type="ARBA" id="ARBA00022830"/>
    </source>
</evidence>
<dbReference type="CDD" id="cd20074">
    <property type="entry name" value="XPF_nuclease_Mus81"/>
    <property type="match status" value="1"/>
</dbReference>
<dbReference type="GO" id="GO:0048476">
    <property type="term" value="C:Holliday junction resolvase complex"/>
    <property type="evidence" value="ECO:0007669"/>
    <property type="project" value="TreeGrafter"/>
</dbReference>
<dbReference type="GO" id="GO:0046872">
    <property type="term" value="F:metal ion binding"/>
    <property type="evidence" value="ECO:0007669"/>
    <property type="project" value="UniProtKB-KW"/>
</dbReference>
<evidence type="ECO:0000256" key="6">
    <source>
        <dbReference type="ARBA" id="ARBA00022723"/>
    </source>
</evidence>
<comment type="cofactor">
    <cofactor evidence="1">
        <name>Mg(2+)</name>
        <dbReference type="ChEBI" id="CHEBI:18420"/>
    </cofactor>
</comment>
<dbReference type="Gene3D" id="3.40.50.10130">
    <property type="match status" value="1"/>
</dbReference>
<keyword evidence="5" id="KW-0540">Nuclease</keyword>
<evidence type="ECO:0000256" key="11">
    <source>
        <dbReference type="ARBA" id="ARBA00022842"/>
    </source>
</evidence>
<comment type="function">
    <text evidence="15">Plays a role in the inhibition of type I interferon signaling pathway. Mechanistically, specifically interacts with 2',3'-cGAMP and cleaves it via its phosphodiesterase activity. In turn, prevents 2',3'-cGAMP interaction with host ER-resident STING1 leading to inhibition of downstream signaling pathway and type I interferon production.</text>
</comment>
<dbReference type="GO" id="GO:0052170">
    <property type="term" value="P:symbiont-mediated suppression of host innate immune response"/>
    <property type="evidence" value="ECO:0007669"/>
    <property type="project" value="UniProtKB-KW"/>
</dbReference>
<evidence type="ECO:0000256" key="2">
    <source>
        <dbReference type="ARBA" id="ARBA00008322"/>
    </source>
</evidence>
<dbReference type="InterPro" id="IPR042530">
    <property type="entry name" value="EME1/EME2_C"/>
</dbReference>
<keyword evidence="14" id="KW-0899">Viral immunoevasion</keyword>
<dbReference type="SMART" id="SM00891">
    <property type="entry name" value="ERCC4"/>
    <property type="match status" value="1"/>
</dbReference>
<comment type="similarity">
    <text evidence="3">Belongs to the XPF family.</text>
</comment>
<keyword evidence="8" id="KW-0227">DNA damage</keyword>
<evidence type="ECO:0000256" key="13">
    <source>
        <dbReference type="ARBA" id="ARBA00023204"/>
    </source>
</evidence>
<evidence type="ECO:0000259" key="16">
    <source>
        <dbReference type="SMART" id="SM00891"/>
    </source>
</evidence>
<dbReference type="InterPro" id="IPR011335">
    <property type="entry name" value="Restrct_endonuc-II-like"/>
</dbReference>
<dbReference type="InterPro" id="IPR047416">
    <property type="entry name" value="XPF_nuclease_Mus81"/>
</dbReference>
<evidence type="ECO:0000256" key="14">
    <source>
        <dbReference type="ARBA" id="ARBA00023258"/>
    </source>
</evidence>
<keyword evidence="12" id="KW-0233">DNA recombination</keyword>
<evidence type="ECO:0000256" key="15">
    <source>
        <dbReference type="ARBA" id="ARBA00034463"/>
    </source>
</evidence>
<evidence type="ECO:0000256" key="1">
    <source>
        <dbReference type="ARBA" id="ARBA00001946"/>
    </source>
</evidence>
<keyword evidence="13" id="KW-0234">DNA repair</keyword>
<reference evidence="17" key="1">
    <citation type="journal article" date="2019" name="Philos. Trans. R. Soc. Lond., B, Biol. Sci.">
        <title>Targeted metagenomic recovery of four divergent viruses reveals shared and distinctive characteristics of giant viruses of marine eukaryotes.</title>
        <authorList>
            <person name="Needham D.M."/>
            <person name="Poirier C."/>
            <person name="Hehenberger E."/>
            <person name="Jimenez V."/>
            <person name="Swalwell J.E."/>
            <person name="Santoro A.E."/>
            <person name="Worden A.Z."/>
        </authorList>
    </citation>
    <scope>NUCLEOTIDE SEQUENCE</scope>
    <source>
        <strain evidence="17">OPacV-421</strain>
    </source>
</reference>
<dbReference type="GO" id="GO:0039502">
    <property type="term" value="P:symbiont-mediated suppression of host type I interferon-mediated signaling pathway"/>
    <property type="evidence" value="ECO:0007669"/>
    <property type="project" value="UniProtKB-KW"/>
</dbReference>
<dbReference type="GO" id="GO:0048257">
    <property type="term" value="F:3'-flap endonuclease activity"/>
    <property type="evidence" value="ECO:0007669"/>
    <property type="project" value="TreeGrafter"/>
</dbReference>